<dbReference type="NCBIfam" id="TIGR01444">
    <property type="entry name" value="fkbM_fam"/>
    <property type="match status" value="1"/>
</dbReference>
<dbReference type="SUPFAM" id="SSF53448">
    <property type="entry name" value="Nucleotide-diphospho-sugar transferases"/>
    <property type="match status" value="1"/>
</dbReference>
<reference evidence="4" key="1">
    <citation type="submission" date="2016-10" db="EMBL/GenBank/DDBJ databases">
        <title>Comparative genomics uncovers the prolific and rare metabolic potential of the cyanobacterial genus Moorea.</title>
        <authorList>
            <person name="Leao T."/>
            <person name="Castelao G."/>
            <person name="Korobeynikov A."/>
            <person name="Monroe E.A."/>
            <person name="Podell S."/>
            <person name="Glukhov E."/>
            <person name="Allen E."/>
            <person name="Gerwick W.H."/>
            <person name="Gerwick L."/>
        </authorList>
    </citation>
    <scope>NUCLEOTIDE SEQUENCE [LARGE SCALE GENOMIC DNA]</scope>
    <source>
        <strain evidence="4">JHB</strain>
    </source>
</reference>
<sequence>MAIKFWNGIALIENDTYRTQLIPKVGRLDHDQSLLRGILPHIPRGGVAIDVGANIGDHTIAYLNKVGITGRVLAFEPLPEAYECLRLNVPGAESYNYALSDQEETLNLVIRPNTGESFCSYSDNSQTIRAVPLDSFEFTQLDLIKFDVEGWELKALKGAEETIYNHQPRMVIEINEHVFKRTLGNRQEIYDFLKRHHYDLQPIQPKTSLNTERIDLLAIPEKAQYFCGFQHKLGEAYTENSQLDQAIIAYRRAIGLNPTISSSHHNLGDVLEKQGHLEAAIAFYRKAIDLKPDHHQYHITLAKALARKGMAAEAVAEYRLGMSLNPNFQWSEDNFGEALLEGLSKHHSKDHSKGVQGNPSQRNDLMSSSHDCGVIYLAIGETFKQDFINAYKFFNKSNPTIPISLFTDCAIGELDGCTFYPLKRNKNPHKLKADILKMSPYEKTLFLDTDTFVLGDISDIFSFLDDYHLCIAKEPNVDYSKQPYKFIGYKCPQHMNTGVFAFKKCQFITKMIDGWITLMSEQDDSDMKAGHFGDQYYFNQLLQSGFFEQEGGNVKVIDNNIYNVRPQALPHLIKDGLFNQAKIIHLRLSAFVPSLVSLKKK</sequence>
<dbReference type="PROSITE" id="PS50005">
    <property type="entry name" value="TPR"/>
    <property type="match status" value="2"/>
</dbReference>
<dbReference type="Pfam" id="PF13181">
    <property type="entry name" value="TPR_8"/>
    <property type="match status" value="2"/>
</dbReference>
<evidence type="ECO:0000313" key="4">
    <source>
        <dbReference type="Proteomes" id="UP000176944"/>
    </source>
</evidence>
<dbReference type="InterPro" id="IPR011990">
    <property type="entry name" value="TPR-like_helical_dom_sf"/>
</dbReference>
<proteinExistence type="predicted"/>
<dbReference type="Gene3D" id="3.90.550.10">
    <property type="entry name" value="Spore Coat Polysaccharide Biosynthesis Protein SpsA, Chain A"/>
    <property type="match status" value="1"/>
</dbReference>
<dbReference type="Gene3D" id="3.40.50.150">
    <property type="entry name" value="Vaccinia Virus protein VP39"/>
    <property type="match status" value="1"/>
</dbReference>
<organism evidence="3 4">
    <name type="scientific">Moorena producens (strain JHB)</name>
    <dbReference type="NCBI Taxonomy" id="1454205"/>
    <lineage>
        <taxon>Bacteria</taxon>
        <taxon>Bacillati</taxon>
        <taxon>Cyanobacteriota</taxon>
        <taxon>Cyanophyceae</taxon>
        <taxon>Coleofasciculales</taxon>
        <taxon>Coleofasciculaceae</taxon>
        <taxon>Moorena</taxon>
    </lineage>
</organism>
<dbReference type="Pfam" id="PF05050">
    <property type="entry name" value="Methyltransf_21"/>
    <property type="match status" value="1"/>
</dbReference>
<name>A0A1D9G6A2_MOOP1</name>
<feature type="repeat" description="TPR" evidence="1">
    <location>
        <begin position="261"/>
        <end position="294"/>
    </location>
</feature>
<dbReference type="PROSITE" id="PS50293">
    <property type="entry name" value="TPR_REGION"/>
    <property type="match status" value="1"/>
</dbReference>
<dbReference type="Proteomes" id="UP000176944">
    <property type="component" value="Chromosome"/>
</dbReference>
<dbReference type="PANTHER" id="PTHR34203">
    <property type="entry name" value="METHYLTRANSFERASE, FKBM FAMILY PROTEIN"/>
    <property type="match status" value="1"/>
</dbReference>
<dbReference type="InterPro" id="IPR006342">
    <property type="entry name" value="FkbM_mtfrase"/>
</dbReference>
<dbReference type="EMBL" id="CP017708">
    <property type="protein sequence ID" value="AOY82930.1"/>
    <property type="molecule type" value="Genomic_DNA"/>
</dbReference>
<dbReference type="PANTHER" id="PTHR34203:SF15">
    <property type="entry name" value="SLL1173 PROTEIN"/>
    <property type="match status" value="1"/>
</dbReference>
<keyword evidence="3" id="KW-0489">Methyltransferase</keyword>
<dbReference type="Gene3D" id="1.25.40.10">
    <property type="entry name" value="Tetratricopeptide repeat domain"/>
    <property type="match status" value="1"/>
</dbReference>
<dbReference type="SUPFAM" id="SSF53335">
    <property type="entry name" value="S-adenosyl-L-methionine-dependent methyltransferases"/>
    <property type="match status" value="1"/>
</dbReference>
<dbReference type="SUPFAM" id="SSF48452">
    <property type="entry name" value="TPR-like"/>
    <property type="match status" value="1"/>
</dbReference>
<evidence type="ECO:0000256" key="1">
    <source>
        <dbReference type="PROSITE-ProRule" id="PRU00339"/>
    </source>
</evidence>
<feature type="repeat" description="TPR" evidence="1">
    <location>
        <begin position="227"/>
        <end position="260"/>
    </location>
</feature>
<keyword evidence="1" id="KW-0802">TPR repeat</keyword>
<dbReference type="SMART" id="SM00028">
    <property type="entry name" value="TPR"/>
    <property type="match status" value="3"/>
</dbReference>
<protein>
    <submittedName>
        <fullName evidence="3">FkbM family methyltransferase</fullName>
    </submittedName>
</protein>
<gene>
    <name evidence="3" type="ORF">BJP36_26475</name>
</gene>
<dbReference type="InterPro" id="IPR029063">
    <property type="entry name" value="SAM-dependent_MTases_sf"/>
</dbReference>
<dbReference type="InterPro" id="IPR052514">
    <property type="entry name" value="SAM-dependent_MTase"/>
</dbReference>
<dbReference type="InterPro" id="IPR029044">
    <property type="entry name" value="Nucleotide-diphossugar_trans"/>
</dbReference>
<evidence type="ECO:0000313" key="3">
    <source>
        <dbReference type="EMBL" id="AOY82930.1"/>
    </source>
</evidence>
<accession>A0A1D9G6A2</accession>
<keyword evidence="3" id="KW-0808">Transferase</keyword>
<evidence type="ECO:0000259" key="2">
    <source>
        <dbReference type="Pfam" id="PF05050"/>
    </source>
</evidence>
<dbReference type="InterPro" id="IPR019734">
    <property type="entry name" value="TPR_rpt"/>
</dbReference>
<dbReference type="AlphaFoldDB" id="A0A1D9G6A2"/>
<feature type="domain" description="Methyltransferase FkbM" evidence="2">
    <location>
        <begin position="50"/>
        <end position="199"/>
    </location>
</feature>
<dbReference type="GO" id="GO:0032259">
    <property type="term" value="P:methylation"/>
    <property type="evidence" value="ECO:0007669"/>
    <property type="project" value="UniProtKB-KW"/>
</dbReference>
<dbReference type="GO" id="GO:0008168">
    <property type="term" value="F:methyltransferase activity"/>
    <property type="evidence" value="ECO:0007669"/>
    <property type="project" value="UniProtKB-KW"/>
</dbReference>